<gene>
    <name evidence="1" type="ORF">DMAD_13657</name>
</gene>
<keyword evidence="2" id="KW-1185">Reference proteome</keyword>
<evidence type="ECO:0000313" key="1">
    <source>
        <dbReference type="EMBL" id="BFG06748.1"/>
    </source>
</evidence>
<dbReference type="EMBL" id="AP029268">
    <property type="protein sequence ID" value="BFG06748.1"/>
    <property type="molecule type" value="Genomic_DNA"/>
</dbReference>
<accession>A0AAU9GFB9</accession>
<sequence>MYKWNLSGRCKPGTLQANNRLPKELKQGQRTEYKSLSYPDKSFICATNNRKYYVDTTESTGRYLTDALGLYSSGNSYISSDTKHRDAFESSEQSQDIKSLNSGIDGAKQFLAQSGILGTTNFTSSCDLIRKTSSIHIDATLRDQIRKKSLCLRSRIGIEKNIPKSYDELITSLQHEVDILKGIIGHGETKIITLRTEIGKLKRALQEIIHVQMLASSDASDVGLSSRKGTTICLFCQPGSGSSKN</sequence>
<proteinExistence type="predicted"/>
<dbReference type="Proteomes" id="UP001500889">
    <property type="component" value="Chromosome dot"/>
</dbReference>
<organism evidence="1 2">
    <name type="scientific">Drosophila madeirensis</name>
    <name type="common">Fruit fly</name>
    <dbReference type="NCBI Taxonomy" id="30013"/>
    <lineage>
        <taxon>Eukaryota</taxon>
        <taxon>Metazoa</taxon>
        <taxon>Ecdysozoa</taxon>
        <taxon>Arthropoda</taxon>
        <taxon>Hexapoda</taxon>
        <taxon>Insecta</taxon>
        <taxon>Pterygota</taxon>
        <taxon>Neoptera</taxon>
        <taxon>Endopterygota</taxon>
        <taxon>Diptera</taxon>
        <taxon>Brachycera</taxon>
        <taxon>Muscomorpha</taxon>
        <taxon>Ephydroidea</taxon>
        <taxon>Drosophilidae</taxon>
        <taxon>Drosophila</taxon>
        <taxon>Sophophora</taxon>
    </lineage>
</organism>
<name>A0AAU9GFB9_DROMD</name>
<evidence type="ECO:0000313" key="2">
    <source>
        <dbReference type="Proteomes" id="UP001500889"/>
    </source>
</evidence>
<dbReference type="AlphaFoldDB" id="A0AAU9GFB9"/>
<protein>
    <submittedName>
        <fullName evidence="1">Uncharacterized protein</fullName>
    </submittedName>
</protein>
<reference evidence="1 2" key="1">
    <citation type="submission" date="2024-02" db="EMBL/GenBank/DDBJ databases">
        <title>A chromosome-level genome assembly of Drosophila madeirensis, a fruit fly species endemic to Madeira island.</title>
        <authorList>
            <person name="Tomihara K."/>
            <person name="Llopart A."/>
            <person name="Yamamoto D."/>
        </authorList>
    </citation>
    <scope>NUCLEOTIDE SEQUENCE [LARGE SCALE GENOMIC DNA]</scope>
    <source>
        <strain evidence="1 2">RF1</strain>
    </source>
</reference>